<keyword evidence="5" id="KW-0833">Ubl conjugation pathway</keyword>
<dbReference type="GO" id="GO:0051301">
    <property type="term" value="P:cell division"/>
    <property type="evidence" value="ECO:0007669"/>
    <property type="project" value="UniProtKB-KW"/>
</dbReference>
<dbReference type="GO" id="GO:0070979">
    <property type="term" value="P:protein K11-linked ubiquitination"/>
    <property type="evidence" value="ECO:0007669"/>
    <property type="project" value="TreeGrafter"/>
</dbReference>
<dbReference type="InterPro" id="IPR037679">
    <property type="entry name" value="Apc5"/>
</dbReference>
<dbReference type="PANTHER" id="PTHR12830">
    <property type="entry name" value="ANAPHASE-PROMOTING COMPLEX SUBUNIT 5"/>
    <property type="match status" value="1"/>
</dbReference>
<evidence type="ECO:0000313" key="9">
    <source>
        <dbReference type="WBParaSite" id="ALUE_0000598601-mRNA-1"/>
    </source>
</evidence>
<dbReference type="GO" id="GO:0031145">
    <property type="term" value="P:anaphase-promoting complex-dependent catabolic process"/>
    <property type="evidence" value="ECO:0007669"/>
    <property type="project" value="TreeGrafter"/>
</dbReference>
<dbReference type="WBParaSite" id="ALUE_0000598601-mRNA-1">
    <property type="protein sequence ID" value="ALUE_0000598601-mRNA-1"/>
    <property type="gene ID" value="ALUE_0000598601"/>
</dbReference>
<keyword evidence="3" id="KW-0132">Cell division</keyword>
<reference evidence="9" key="1">
    <citation type="submission" date="2016-05" db="UniProtKB">
        <authorList>
            <consortium name="WormBaseParasite"/>
        </authorList>
    </citation>
    <scope>IDENTIFICATION</scope>
</reference>
<feature type="domain" description="Anaphase-promoting complex subunit 5" evidence="7">
    <location>
        <begin position="337"/>
        <end position="430"/>
    </location>
</feature>
<evidence type="ECO:0000256" key="5">
    <source>
        <dbReference type="ARBA" id="ARBA00022786"/>
    </source>
</evidence>
<dbReference type="GO" id="GO:0005680">
    <property type="term" value="C:anaphase-promoting complex"/>
    <property type="evidence" value="ECO:0007669"/>
    <property type="project" value="InterPro"/>
</dbReference>
<dbReference type="Proteomes" id="UP000036681">
    <property type="component" value="Unplaced"/>
</dbReference>
<keyword evidence="8" id="KW-1185">Reference proteome</keyword>
<accession>A0A0M3HTK5</accession>
<keyword evidence="6" id="KW-0131">Cell cycle</keyword>
<name>A0A0M3HTK5_ASCLU</name>
<keyword evidence="4" id="KW-0498">Mitosis</keyword>
<evidence type="ECO:0000256" key="6">
    <source>
        <dbReference type="ARBA" id="ARBA00023306"/>
    </source>
</evidence>
<evidence type="ECO:0000256" key="4">
    <source>
        <dbReference type="ARBA" id="ARBA00022776"/>
    </source>
</evidence>
<evidence type="ECO:0000259" key="7">
    <source>
        <dbReference type="Pfam" id="PF12862"/>
    </source>
</evidence>
<organism evidence="8 9">
    <name type="scientific">Ascaris lumbricoides</name>
    <name type="common">Giant roundworm</name>
    <dbReference type="NCBI Taxonomy" id="6252"/>
    <lineage>
        <taxon>Eukaryota</taxon>
        <taxon>Metazoa</taxon>
        <taxon>Ecdysozoa</taxon>
        <taxon>Nematoda</taxon>
        <taxon>Chromadorea</taxon>
        <taxon>Rhabditida</taxon>
        <taxon>Spirurina</taxon>
        <taxon>Ascaridomorpha</taxon>
        <taxon>Ascaridoidea</taxon>
        <taxon>Ascarididae</taxon>
        <taxon>Ascaris</taxon>
    </lineage>
</organism>
<proteinExistence type="inferred from homology"/>
<dbReference type="AlphaFoldDB" id="A0A0M3HTK5"/>
<evidence type="ECO:0000256" key="1">
    <source>
        <dbReference type="ARBA" id="ARBA00007450"/>
    </source>
</evidence>
<dbReference type="InterPro" id="IPR026000">
    <property type="entry name" value="Apc5_dom"/>
</dbReference>
<dbReference type="PANTHER" id="PTHR12830:SF9">
    <property type="entry name" value="ANAPHASE-PROMOTING COMPLEX SUBUNIT 5"/>
    <property type="match status" value="1"/>
</dbReference>
<comment type="similarity">
    <text evidence="1">Belongs to the APC5 family.</text>
</comment>
<evidence type="ECO:0000256" key="2">
    <source>
        <dbReference type="ARBA" id="ARBA00016066"/>
    </source>
</evidence>
<sequence>MMDESVARFDWDDAFCFVFGHSICEPITPYRLCIYLLIRCLDAEHRQHAFTSKQLADLSSLIYSLMLAVNLSFTETCRVIEKTLERFAPNLYKNFLRKVDKHRGDMEILIRRDELLQPPRRSDRSERAHPLVTSKSLFGVFIRRLAVTRCLQSVSELQRSHEQWLDWLNDKRPSTSGDILAGYANDFSQKARFSLTTRSNPFVASNEVIHLTPLIEDVHLSAVKRRDKENQPRNEPQDVVMSTMCAISDGGSIVNHSRNVFEYRRSPTAPSRRKVMVKGAEVQPQLEELQSSIRARAFIIRQLHQLQMSPEEAMPSEQLIAACAFIKSSYPHLSLVHLLEMLNGVRCRNAFAAEHALREFFDWATMHINEYQSSSSTITSIDMRPLRYAPLLHARLARLFDQREHARNLLIEAMQQAQANRDLICLRLAIVEQAAIDSLATPQPIIPKTSKKPNNTKQTSNGADVLTSVYKISPVMLMSMWASEGSIDDEAEATDGEERLDRHIDSADMRAFIRQLKDCSTLLGCIEQAIICENPESVRAGLQSCIMADYGVGRECSTRMINEAARIVSCTIKLQNGFSTDAASDANLLLYLNTGDAYCRRYDTETQVIAAVNIVYSHAINARYSSALSLLEIIKERFTMKNNWQCAIHWKRCECLVRFDRAFMLGEWNDAVRWLESMKSLAPDEANLRNAVLKFCEGYISDAMDLALYQAQNCSKSKDVRLRLREVLCVYKFCRSDMMLAMIYASCGNICEARKILQRCLCDAHRFNLENFAAIVIRRIASIDALEGRKESALAKVSDCEWIIRTRCSRLENALLQITVFMAHAKCKSSHKNSSECEALMDNALALARSECRRACAPLLEKALLLEAAKAYNFLQNLEQRDECAAAFRDLDLKCQTTIKWTVL</sequence>
<evidence type="ECO:0000313" key="8">
    <source>
        <dbReference type="Proteomes" id="UP000036681"/>
    </source>
</evidence>
<dbReference type="GO" id="GO:0045842">
    <property type="term" value="P:positive regulation of mitotic metaphase/anaphase transition"/>
    <property type="evidence" value="ECO:0007669"/>
    <property type="project" value="TreeGrafter"/>
</dbReference>
<evidence type="ECO:0000256" key="3">
    <source>
        <dbReference type="ARBA" id="ARBA00022618"/>
    </source>
</evidence>
<protein>
    <recommendedName>
        <fullName evidence="2">Anaphase-promoting complex subunit 5</fullName>
    </recommendedName>
</protein>
<dbReference type="Pfam" id="PF12862">
    <property type="entry name" value="ANAPC5"/>
    <property type="match status" value="1"/>
</dbReference>